<evidence type="ECO:0000313" key="2">
    <source>
        <dbReference type="Proteomes" id="UP000282636"/>
    </source>
</evidence>
<dbReference type="EMBL" id="RBTL01000316">
    <property type="protein sequence ID" value="RMT59863.1"/>
    <property type="molecule type" value="Genomic_DNA"/>
</dbReference>
<comment type="caution">
    <text evidence="1">The sequence shown here is derived from an EMBL/GenBank/DDBJ whole genome shotgun (WGS) entry which is preliminary data.</text>
</comment>
<name>A0A0Q0KZM5_PSESX</name>
<evidence type="ECO:0000313" key="1">
    <source>
        <dbReference type="EMBL" id="RMT59863.1"/>
    </source>
</evidence>
<dbReference type="Pfam" id="PF06267">
    <property type="entry name" value="DUF1028"/>
    <property type="match status" value="1"/>
</dbReference>
<dbReference type="SUPFAM" id="SSF56235">
    <property type="entry name" value="N-terminal nucleophile aminohydrolases (Ntn hydrolases)"/>
    <property type="match status" value="1"/>
</dbReference>
<dbReference type="AlphaFoldDB" id="A0A0Q0KZM5"/>
<proteinExistence type="predicted"/>
<dbReference type="InterPro" id="IPR029055">
    <property type="entry name" value="Ntn_hydrolases_N"/>
</dbReference>
<dbReference type="Proteomes" id="UP000282636">
    <property type="component" value="Unassembled WGS sequence"/>
</dbReference>
<reference evidence="1 2" key="1">
    <citation type="submission" date="2018-08" db="EMBL/GenBank/DDBJ databases">
        <title>Recombination of ecologically and evolutionarily significant loci maintains genetic cohesion in the Pseudomonas syringae species complex.</title>
        <authorList>
            <person name="Dillon M."/>
            <person name="Thakur S."/>
            <person name="Almeida R.N.D."/>
            <person name="Weir B.S."/>
            <person name="Guttman D.S."/>
        </authorList>
    </citation>
    <scope>NUCLEOTIDE SEQUENCE [LARGE SCALE GENOMIC DNA]</scope>
    <source>
        <strain evidence="1 2">ICMP 3934</strain>
    </source>
</reference>
<dbReference type="Gene3D" id="3.60.20.10">
    <property type="entry name" value="Glutamine Phosphoribosylpyrophosphate, subunit 1, domain 1"/>
    <property type="match status" value="1"/>
</dbReference>
<sequence>MTFSIAARCAETGQLGIAISSSSIAVGARCPWLRAGVGAVSSQNITLPALGPQTLDLIEAGMSATQALDDVMSASPFSEYRQITAIDHLGRVAHFSGGETLGINNAGSGDQCVVAGNMLASPTVIDAMIQAFEHSTGHLADRLLSAMQAGLAAGGEAGPVHSAALKVVGEQSWPIVDLRVDWAEHDPVDALSSLWQAYRPQMQDYLDRALNPAAAPGYGVPGDER</sequence>
<accession>A0A0Q0KZM5</accession>
<dbReference type="RefSeq" id="WP_005739901.1">
    <property type="nucleotide sequence ID" value="NZ_BQUM01000058.1"/>
</dbReference>
<protein>
    <recommendedName>
        <fullName evidence="3">Major pilin protein fimA</fullName>
    </recommendedName>
</protein>
<dbReference type="PANTHER" id="PTHR39328:SF1">
    <property type="entry name" value="BLL2871 PROTEIN"/>
    <property type="match status" value="1"/>
</dbReference>
<organism evidence="1 2">
    <name type="scientific">Pseudomonas syringae pv. theae</name>
    <dbReference type="NCBI Taxonomy" id="103985"/>
    <lineage>
        <taxon>Bacteria</taxon>
        <taxon>Pseudomonadati</taxon>
        <taxon>Pseudomonadota</taxon>
        <taxon>Gammaproteobacteria</taxon>
        <taxon>Pseudomonadales</taxon>
        <taxon>Pseudomonadaceae</taxon>
        <taxon>Pseudomonas</taxon>
        <taxon>Pseudomonas syringae</taxon>
    </lineage>
</organism>
<dbReference type="PANTHER" id="PTHR39328">
    <property type="entry name" value="BLL2871 PROTEIN"/>
    <property type="match status" value="1"/>
</dbReference>
<dbReference type="InterPro" id="IPR010430">
    <property type="entry name" value="DUF1028"/>
</dbReference>
<evidence type="ECO:0008006" key="3">
    <source>
        <dbReference type="Google" id="ProtNLM"/>
    </source>
</evidence>
<gene>
    <name evidence="1" type="ORF">ALP44_04075</name>
</gene>